<dbReference type="EMBL" id="PYOZ01000002">
    <property type="protein sequence ID" value="PSX46076.1"/>
    <property type="molecule type" value="Genomic_DNA"/>
</dbReference>
<reference evidence="2 3" key="1">
    <citation type="submission" date="2018-01" db="EMBL/GenBank/DDBJ databases">
        <title>Whole genome sequencing of Histamine producing bacteria.</title>
        <authorList>
            <person name="Butler K."/>
        </authorList>
    </citation>
    <scope>NUCLEOTIDE SEQUENCE [LARGE SCALE GENOMIC DNA]</scope>
    <source>
        <strain evidence="2 3">A1-4</strain>
    </source>
</reference>
<keyword evidence="1" id="KW-0812">Transmembrane</keyword>
<organism evidence="2 3">
    <name type="scientific">Photobacterium kishitanii</name>
    <dbReference type="NCBI Taxonomy" id="318456"/>
    <lineage>
        <taxon>Bacteria</taxon>
        <taxon>Pseudomonadati</taxon>
        <taxon>Pseudomonadota</taxon>
        <taxon>Gammaproteobacteria</taxon>
        <taxon>Vibrionales</taxon>
        <taxon>Vibrionaceae</taxon>
        <taxon>Photobacterium</taxon>
    </lineage>
</organism>
<feature type="transmembrane region" description="Helical" evidence="1">
    <location>
        <begin position="45"/>
        <end position="64"/>
    </location>
</feature>
<comment type="caution">
    <text evidence="2">The sequence shown here is derived from an EMBL/GenBank/DDBJ whole genome shotgun (WGS) entry which is preliminary data.</text>
</comment>
<keyword evidence="3" id="KW-1185">Reference proteome</keyword>
<sequence>MLINFGMLILVGVAIVPAFILKRGWRLALRGPIQVELNIKVTIGLWVRVLFVMTIGVIIISVGLKTISLRFDQLALVLLVLN</sequence>
<accession>A0AAX0YZX3</accession>
<proteinExistence type="predicted"/>
<keyword evidence="1" id="KW-0472">Membrane</keyword>
<keyword evidence="1" id="KW-1133">Transmembrane helix</keyword>
<evidence type="ECO:0000313" key="3">
    <source>
        <dbReference type="Proteomes" id="UP000240728"/>
    </source>
</evidence>
<gene>
    <name evidence="2" type="ORF">C0W53_03840</name>
</gene>
<evidence type="ECO:0000313" key="2">
    <source>
        <dbReference type="EMBL" id="PSX46076.1"/>
    </source>
</evidence>
<dbReference type="AlphaFoldDB" id="A0AAX0YZX3"/>
<protein>
    <submittedName>
        <fullName evidence="2">Uncharacterized protein</fullName>
    </submittedName>
</protein>
<feature type="transmembrane region" description="Helical" evidence="1">
    <location>
        <begin position="7"/>
        <end position="25"/>
    </location>
</feature>
<evidence type="ECO:0000256" key="1">
    <source>
        <dbReference type="SAM" id="Phobius"/>
    </source>
</evidence>
<dbReference type="Proteomes" id="UP000240728">
    <property type="component" value="Unassembled WGS sequence"/>
</dbReference>
<name>A0AAX0YZX3_9GAMM</name>